<proteinExistence type="predicted"/>
<dbReference type="Pfam" id="PF01636">
    <property type="entry name" value="APH"/>
    <property type="match status" value="1"/>
</dbReference>
<dbReference type="SUPFAM" id="SSF56112">
    <property type="entry name" value="Protein kinase-like (PK-like)"/>
    <property type="match status" value="1"/>
</dbReference>
<sequence length="276" mass="31305">MMGLRYPPLSPPLTPSNTHKAVQDVLSRARLTVIHSEELPNHLHQITLLRLSDGSRLILKTDPPPISALLRSEYTYLHAEATILELLATSSLTIPRILRYERKAHPLDSSFLLTTCLPGVYYSNVEEHLTKVQRKNIDRNIESCSSNLGKYRSHTFGPAGLVKAGRGFKGWKEAFTAMLESVMMDGEDIMVNLPYYQIREAISRWESYLEAVTEARLVVPDLRQKQNILIDRRSAEVTGLLDFGKAFWGDVEMYDQREDGNIKGLLYGLLLSCIDF</sequence>
<evidence type="ECO:0000259" key="1">
    <source>
        <dbReference type="Pfam" id="PF01636"/>
    </source>
</evidence>
<feature type="domain" description="Aminoglycoside phosphotransferase" evidence="1">
    <location>
        <begin position="50"/>
        <end position="251"/>
    </location>
</feature>
<dbReference type="Proteomes" id="UP001161017">
    <property type="component" value="Unassembled WGS sequence"/>
</dbReference>
<name>A0AA43QG46_9LECA</name>
<organism evidence="2 3">
    <name type="scientific">Ramalina farinacea</name>
    <dbReference type="NCBI Taxonomy" id="258253"/>
    <lineage>
        <taxon>Eukaryota</taxon>
        <taxon>Fungi</taxon>
        <taxon>Dikarya</taxon>
        <taxon>Ascomycota</taxon>
        <taxon>Pezizomycotina</taxon>
        <taxon>Lecanoromycetes</taxon>
        <taxon>OSLEUM clade</taxon>
        <taxon>Lecanoromycetidae</taxon>
        <taxon>Lecanorales</taxon>
        <taxon>Lecanorineae</taxon>
        <taxon>Ramalinaceae</taxon>
        <taxon>Ramalina</taxon>
    </lineage>
</organism>
<dbReference type="InterPro" id="IPR002575">
    <property type="entry name" value="Aminoglycoside_PTrfase"/>
</dbReference>
<protein>
    <recommendedName>
        <fullName evidence="1">Aminoglycoside phosphotransferase domain-containing protein</fullName>
    </recommendedName>
</protein>
<dbReference type="EMBL" id="JAPUFD010000001">
    <property type="protein sequence ID" value="MDI1484989.1"/>
    <property type="molecule type" value="Genomic_DNA"/>
</dbReference>
<dbReference type="InterPro" id="IPR011009">
    <property type="entry name" value="Kinase-like_dom_sf"/>
</dbReference>
<dbReference type="PANTHER" id="PTHR21310">
    <property type="entry name" value="AMINOGLYCOSIDE PHOSPHOTRANSFERASE-RELATED-RELATED"/>
    <property type="match status" value="1"/>
</dbReference>
<dbReference type="InterPro" id="IPR051678">
    <property type="entry name" value="AGP_Transferase"/>
</dbReference>
<dbReference type="AlphaFoldDB" id="A0AA43QG46"/>
<comment type="caution">
    <text evidence="2">The sequence shown here is derived from an EMBL/GenBank/DDBJ whole genome shotgun (WGS) entry which is preliminary data.</text>
</comment>
<evidence type="ECO:0000313" key="3">
    <source>
        <dbReference type="Proteomes" id="UP001161017"/>
    </source>
</evidence>
<reference evidence="2" key="1">
    <citation type="journal article" date="2023" name="Genome Biol. Evol.">
        <title>First Whole Genome Sequence and Flow Cytometry Genome Size Data for the Lichen-Forming Fungus Ramalina farinacea (Ascomycota).</title>
        <authorList>
            <person name="Llewellyn T."/>
            <person name="Mian S."/>
            <person name="Hill R."/>
            <person name="Leitch I.J."/>
            <person name="Gaya E."/>
        </authorList>
    </citation>
    <scope>NUCLEOTIDE SEQUENCE</scope>
    <source>
        <strain evidence="2">LIQ254RAFAR</strain>
    </source>
</reference>
<accession>A0AA43QG46</accession>
<dbReference type="PANTHER" id="PTHR21310:SF59">
    <property type="entry name" value="AMINOGLYCOSIDE PHOSPHOTRANSFERASE DOMAIN-CONTAINING PROTEIN"/>
    <property type="match status" value="1"/>
</dbReference>
<keyword evidence="3" id="KW-1185">Reference proteome</keyword>
<evidence type="ECO:0000313" key="2">
    <source>
        <dbReference type="EMBL" id="MDI1484989.1"/>
    </source>
</evidence>
<gene>
    <name evidence="2" type="ORF">OHK93_000123</name>
</gene>